<proteinExistence type="predicted"/>
<reference evidence="1 2" key="1">
    <citation type="submission" date="2015-11" db="EMBL/GenBank/DDBJ databases">
        <authorList>
            <person name="Zhang Y."/>
            <person name="Guo Z."/>
        </authorList>
    </citation>
    <scope>NUCLEOTIDE SEQUENCE [LARGE SCALE GENOMIC DNA]</scope>
    <source>
        <strain evidence="1 2">KCTC 32221</strain>
    </source>
</reference>
<sequence>MRVTYDVYYLLNRAKMRGWRLSGAYLRVQKGKGTTEVSDGGQESNSLLNIHHERAVKAVSVIAMTL</sequence>
<evidence type="ECO:0000313" key="2">
    <source>
        <dbReference type="Proteomes" id="UP000065641"/>
    </source>
</evidence>
<dbReference type="EMBL" id="CP013189">
    <property type="protein sequence ID" value="ALO47412.1"/>
    <property type="molecule type" value="Genomic_DNA"/>
</dbReference>
<gene>
    <name evidence="1" type="ORF">PS2015_2780</name>
</gene>
<protein>
    <submittedName>
        <fullName evidence="1">Uncharacterized protein</fullName>
    </submittedName>
</protein>
<accession>A0A0S2KHB7</accession>
<evidence type="ECO:0000313" key="1">
    <source>
        <dbReference type="EMBL" id="ALO47412.1"/>
    </source>
</evidence>
<keyword evidence="2" id="KW-1185">Reference proteome</keyword>
<name>A0A0S2KHB7_9GAMM</name>
<dbReference type="AlphaFoldDB" id="A0A0S2KHB7"/>
<organism evidence="1 2">
    <name type="scientific">Pseudohongiella spirulinae</name>
    <dbReference type="NCBI Taxonomy" id="1249552"/>
    <lineage>
        <taxon>Bacteria</taxon>
        <taxon>Pseudomonadati</taxon>
        <taxon>Pseudomonadota</taxon>
        <taxon>Gammaproteobacteria</taxon>
        <taxon>Pseudomonadales</taxon>
        <taxon>Pseudohongiellaceae</taxon>
        <taxon>Pseudohongiella</taxon>
    </lineage>
</organism>
<dbReference type="Proteomes" id="UP000065641">
    <property type="component" value="Chromosome"/>
</dbReference>
<dbReference type="KEGG" id="pspi:PS2015_2780"/>